<name>A0A2H9VU50_9SPHI</name>
<comment type="caution">
    <text evidence="2">The sequence shown here is derived from an EMBL/GenBank/DDBJ whole genome shotgun (WGS) entry which is preliminary data.</text>
</comment>
<gene>
    <name evidence="2" type="ORF">CLV57_1367</name>
</gene>
<dbReference type="PANTHER" id="PTHR16214:SF3">
    <property type="entry name" value="TRANSMEMBRANE PROTEIN 260"/>
    <property type="match status" value="1"/>
</dbReference>
<dbReference type="InterPro" id="IPR021280">
    <property type="entry name" value="TMEM260-like"/>
</dbReference>
<dbReference type="EMBL" id="PGFJ01000001">
    <property type="protein sequence ID" value="PJJ84356.1"/>
    <property type="molecule type" value="Genomic_DNA"/>
</dbReference>
<feature type="transmembrane region" description="Helical" evidence="1">
    <location>
        <begin position="76"/>
        <end position="97"/>
    </location>
</feature>
<feature type="transmembrane region" description="Helical" evidence="1">
    <location>
        <begin position="52"/>
        <end position="69"/>
    </location>
</feature>
<organism evidence="2 3">
    <name type="scientific">Mucilaginibacter auburnensis</name>
    <dbReference type="NCBI Taxonomy" id="1457233"/>
    <lineage>
        <taxon>Bacteria</taxon>
        <taxon>Pseudomonadati</taxon>
        <taxon>Bacteroidota</taxon>
        <taxon>Sphingobacteriia</taxon>
        <taxon>Sphingobacteriales</taxon>
        <taxon>Sphingobacteriaceae</taxon>
        <taxon>Mucilaginibacter</taxon>
    </lineage>
</organism>
<feature type="transmembrane region" description="Helical" evidence="1">
    <location>
        <begin position="146"/>
        <end position="165"/>
    </location>
</feature>
<feature type="transmembrane region" description="Helical" evidence="1">
    <location>
        <begin position="575"/>
        <end position="592"/>
    </location>
</feature>
<feature type="transmembrane region" description="Helical" evidence="1">
    <location>
        <begin position="117"/>
        <end position="134"/>
    </location>
</feature>
<feature type="transmembrane region" description="Helical" evidence="1">
    <location>
        <begin position="486"/>
        <end position="505"/>
    </location>
</feature>
<feature type="transmembrane region" description="Helical" evidence="1">
    <location>
        <begin position="219"/>
        <end position="237"/>
    </location>
</feature>
<feature type="transmembrane region" description="Helical" evidence="1">
    <location>
        <begin position="542"/>
        <end position="563"/>
    </location>
</feature>
<proteinExistence type="predicted"/>
<keyword evidence="1" id="KW-0472">Membrane</keyword>
<feature type="transmembrane region" description="Helical" evidence="1">
    <location>
        <begin position="292"/>
        <end position="312"/>
    </location>
</feature>
<evidence type="ECO:0000313" key="3">
    <source>
        <dbReference type="Proteomes" id="UP000242687"/>
    </source>
</evidence>
<dbReference type="Proteomes" id="UP000242687">
    <property type="component" value="Unassembled WGS sequence"/>
</dbReference>
<dbReference type="PROSITE" id="PS50890">
    <property type="entry name" value="PUA"/>
    <property type="match status" value="1"/>
</dbReference>
<feature type="transmembrane region" description="Helical" evidence="1">
    <location>
        <begin position="257"/>
        <end position="280"/>
    </location>
</feature>
<dbReference type="RefSeq" id="WP_100340552.1">
    <property type="nucleotide sequence ID" value="NZ_PGFJ01000001.1"/>
</dbReference>
<keyword evidence="1" id="KW-1133">Transmembrane helix</keyword>
<evidence type="ECO:0000256" key="1">
    <source>
        <dbReference type="SAM" id="Phobius"/>
    </source>
</evidence>
<dbReference type="AlphaFoldDB" id="A0A2H9VU50"/>
<dbReference type="InterPro" id="IPR052724">
    <property type="entry name" value="GT117_domain-containing"/>
</dbReference>
<feature type="transmembrane region" description="Helical" evidence="1">
    <location>
        <begin position="512"/>
        <end position="530"/>
    </location>
</feature>
<accession>A0A2H9VU50</accession>
<dbReference type="Pfam" id="PF11028">
    <property type="entry name" value="TMEM260-like"/>
    <property type="match status" value="1"/>
</dbReference>
<reference evidence="2 3" key="1">
    <citation type="submission" date="2017-11" db="EMBL/GenBank/DDBJ databases">
        <title>Genomic Encyclopedia of Archaeal and Bacterial Type Strains, Phase II (KMG-II): From Individual Species to Whole Genera.</title>
        <authorList>
            <person name="Goeker M."/>
        </authorList>
    </citation>
    <scope>NUCLEOTIDE SEQUENCE [LARGE SCALE GENOMIC DNA]</scope>
    <source>
        <strain evidence="2 3">DSM 28175</strain>
    </source>
</reference>
<feature type="transmembrane region" description="Helical" evidence="1">
    <location>
        <begin position="177"/>
        <end position="207"/>
    </location>
</feature>
<keyword evidence="3" id="KW-1185">Reference proteome</keyword>
<evidence type="ECO:0000313" key="2">
    <source>
        <dbReference type="EMBL" id="PJJ84356.1"/>
    </source>
</evidence>
<dbReference type="OrthoDB" id="9807602at2"/>
<protein>
    <submittedName>
        <fullName evidence="2">Uncharacterized protein DUF2723</fullName>
    </submittedName>
</protein>
<keyword evidence="1" id="KW-0812">Transmembrane</keyword>
<sequence length="1007" mass="114194">MQYKKLNNILGWLCFAIAAVTYTLTLEPSVSFWDCGEFISCAYRLQVSHQPGYPLFAMLGKVFSLLSFGDRTKVAYFTNMGSAMASAATVMFLFWTITALAKKLLSKTATQWNGQQQTMLIMGAGLTGALCFAFSDTFWFSAVETIVFALSALCTSVVFWAIMKWDGQADEPDADKWLIFIAYIIGLSIGIHLLNLLTIPAITLVYFNRRNKVMSIKKVLIAFAVSVVILALVQFGIRQYTIKAAAYVDLYFVNSLGFGFNIGAILFFVLLVMTLAAGIIYSIKKQKPGLNLALLCVAFIYFGYGSFVYIPIRATANTNLNNSNPDNAFTLNSYLNRDQYGQMPLLYGPYFDAEIVERKDAGKMYIKGEKRYEESGVRPKYVFDHNTFFPRIYSRDGDDPQFYRQWQRIPEDRAPNFIDNIGFFLSWQTYQMYVRYFMWNFAGRVNEMDGQQRMGGLKGYVNGDWTTGILDGFKQLPKSVTSGTNYMPLYGLPLAIGLLGMWFHFRNSKRDALVVVLLWFFTGMAIVLYVNQPAVQPRERDYSYVCSFYAFAIWVGLGVIALATYLKKWLNENRAIIGSIAATFLLVPVLMACTEWRGHDRSTKTVARDMAYNYLISCPPNAILFTYGDNDTYPLWYAQEVENIRPDVRVVNISLLSADWYIRQMQGKMNESAPLPITMPFNKYKTGVRDVVFYRDNGEEGSAELSDIFKYITSDSTAMKGQSGAMFNILPTKNLKITLEKNAVIENNVLSAGQTPLLADSLVWQYNADFVMKDDLAILDILAHNNWKRPVCFTVTIGNGNLVGLQNYLYREGFTYRLLPLKPDTSLADQTHKVNTQVMYNNLMNKFRFGNYKHARYLDDESRTMFYAVTTAAFTLLAEELIKEGRSDLAVKVIRKYDSEMPAIFADMRSADTRLNVARLAYQLQQNSIAQSMANGIITYVTDILDYNARQLHGGTVNSYNVEEGIKILTELSRLNKEHDNLPLAKTLENKVKGYNSAFEKVLAKAD</sequence>
<dbReference type="PANTHER" id="PTHR16214">
    <property type="entry name" value="TRANSMEMBRANE PROTEIN 260"/>
    <property type="match status" value="1"/>
</dbReference>